<dbReference type="InterPro" id="IPR037171">
    <property type="entry name" value="NagB/RpiA_transferase-like"/>
</dbReference>
<evidence type="ECO:0000259" key="1">
    <source>
        <dbReference type="Pfam" id="PF01182"/>
    </source>
</evidence>
<name>A0A848GJ74_9BACT</name>
<comment type="caution">
    <text evidence="2">The sequence shown here is derived from an EMBL/GenBank/DDBJ whole genome shotgun (WGS) entry which is preliminary data.</text>
</comment>
<sequence length="264" mass="29300">MTSFFTDKLQVQVYPARAAMGTAAAEQAAAAIVRLLTEQPVVNIIFAAAPSQQEFLEALVTQPDIDWQRVNAFHMDEYVGLPADAPQGFGNFLRERIFSKAPFREVFYLNGQAADPVAECRRYAALLEQYPTDIVNMGIGENAHIAFNDPHVADFNDPVLVKVVDLDEACRRQQVNDGCFAAIEEVPRYALTLTVPALMRGRYLFCMVPGEKKATAVQHTVQGPIREDYPSSVLRTHHAAILYLDRDSAGQIDLSSFNIKPTII</sequence>
<dbReference type="CDD" id="cd01399">
    <property type="entry name" value="GlcN6P_deaminase"/>
    <property type="match status" value="1"/>
</dbReference>
<dbReference type="AlphaFoldDB" id="A0A848GJ74"/>
<gene>
    <name evidence="2" type="ORF">HHL17_14645</name>
</gene>
<dbReference type="PANTHER" id="PTHR11280:SF6">
    <property type="entry name" value="GLUCOSAMINE-6-PHOSPHATE ISOMERASE NAGB"/>
    <property type="match status" value="1"/>
</dbReference>
<dbReference type="Pfam" id="PF01182">
    <property type="entry name" value="Glucosamine_iso"/>
    <property type="match status" value="1"/>
</dbReference>
<dbReference type="Proteomes" id="UP000583266">
    <property type="component" value="Unassembled WGS sequence"/>
</dbReference>
<dbReference type="EMBL" id="JABBGC010000001">
    <property type="protein sequence ID" value="NML38444.1"/>
    <property type="molecule type" value="Genomic_DNA"/>
</dbReference>
<reference evidence="2 3" key="1">
    <citation type="submission" date="2020-04" db="EMBL/GenBank/DDBJ databases">
        <title>Chitinophaga sp. G-6-1-13 sp. nov., isolated from soil.</title>
        <authorList>
            <person name="Dahal R.H."/>
            <person name="Chaudhary D.K."/>
        </authorList>
    </citation>
    <scope>NUCLEOTIDE SEQUENCE [LARGE SCALE GENOMIC DNA]</scope>
    <source>
        <strain evidence="2 3">G-6-1-13</strain>
    </source>
</reference>
<keyword evidence="3" id="KW-1185">Reference proteome</keyword>
<dbReference type="PANTHER" id="PTHR11280">
    <property type="entry name" value="GLUCOSAMINE-6-PHOSPHATE ISOMERASE"/>
    <property type="match status" value="1"/>
</dbReference>
<dbReference type="GO" id="GO:0019262">
    <property type="term" value="P:N-acetylneuraminate catabolic process"/>
    <property type="evidence" value="ECO:0007669"/>
    <property type="project" value="TreeGrafter"/>
</dbReference>
<evidence type="ECO:0000313" key="3">
    <source>
        <dbReference type="Proteomes" id="UP000583266"/>
    </source>
</evidence>
<dbReference type="GO" id="GO:0005975">
    <property type="term" value="P:carbohydrate metabolic process"/>
    <property type="evidence" value="ECO:0007669"/>
    <property type="project" value="InterPro"/>
</dbReference>
<dbReference type="Gene3D" id="3.40.50.1360">
    <property type="match status" value="1"/>
</dbReference>
<accession>A0A848GJ74</accession>
<protein>
    <submittedName>
        <fullName evidence="2">Glucosamine-6-phosphate deaminase</fullName>
    </submittedName>
</protein>
<feature type="domain" description="Glucosamine/galactosamine-6-phosphate isomerase" evidence="1">
    <location>
        <begin position="17"/>
        <end position="239"/>
    </location>
</feature>
<dbReference type="RefSeq" id="WP_169225439.1">
    <property type="nucleotide sequence ID" value="NZ_JABBGC010000001.1"/>
</dbReference>
<dbReference type="InterPro" id="IPR004547">
    <property type="entry name" value="Glucosamine6P_isomerase"/>
</dbReference>
<organism evidence="2 3">
    <name type="scientific">Chitinophaga fulva</name>
    <dbReference type="NCBI Taxonomy" id="2728842"/>
    <lineage>
        <taxon>Bacteria</taxon>
        <taxon>Pseudomonadati</taxon>
        <taxon>Bacteroidota</taxon>
        <taxon>Chitinophagia</taxon>
        <taxon>Chitinophagales</taxon>
        <taxon>Chitinophagaceae</taxon>
        <taxon>Chitinophaga</taxon>
    </lineage>
</organism>
<dbReference type="InterPro" id="IPR006148">
    <property type="entry name" value="Glc/Gal-6P_isomerase"/>
</dbReference>
<dbReference type="GO" id="GO:0006046">
    <property type="term" value="P:N-acetylglucosamine catabolic process"/>
    <property type="evidence" value="ECO:0007669"/>
    <property type="project" value="TreeGrafter"/>
</dbReference>
<dbReference type="SUPFAM" id="SSF100950">
    <property type="entry name" value="NagB/RpiA/CoA transferase-like"/>
    <property type="match status" value="1"/>
</dbReference>
<dbReference type="GO" id="GO:0042802">
    <property type="term" value="F:identical protein binding"/>
    <property type="evidence" value="ECO:0007669"/>
    <property type="project" value="TreeGrafter"/>
</dbReference>
<dbReference type="GO" id="GO:0005737">
    <property type="term" value="C:cytoplasm"/>
    <property type="evidence" value="ECO:0007669"/>
    <property type="project" value="TreeGrafter"/>
</dbReference>
<proteinExistence type="predicted"/>
<dbReference type="GO" id="GO:0004342">
    <property type="term" value="F:glucosamine-6-phosphate deaminase activity"/>
    <property type="evidence" value="ECO:0007669"/>
    <property type="project" value="InterPro"/>
</dbReference>
<evidence type="ECO:0000313" key="2">
    <source>
        <dbReference type="EMBL" id="NML38444.1"/>
    </source>
</evidence>
<dbReference type="GO" id="GO:0006043">
    <property type="term" value="P:glucosamine catabolic process"/>
    <property type="evidence" value="ECO:0007669"/>
    <property type="project" value="TreeGrafter"/>
</dbReference>